<accession>A0ACA9LCF5</accession>
<dbReference type="EMBL" id="CAJVQC010002838">
    <property type="protein sequence ID" value="CAG8517906.1"/>
    <property type="molecule type" value="Genomic_DNA"/>
</dbReference>
<feature type="non-terminal residue" evidence="1">
    <location>
        <position position="1"/>
    </location>
</feature>
<organism evidence="1 2">
    <name type="scientific">Racocetra persica</name>
    <dbReference type="NCBI Taxonomy" id="160502"/>
    <lineage>
        <taxon>Eukaryota</taxon>
        <taxon>Fungi</taxon>
        <taxon>Fungi incertae sedis</taxon>
        <taxon>Mucoromycota</taxon>
        <taxon>Glomeromycotina</taxon>
        <taxon>Glomeromycetes</taxon>
        <taxon>Diversisporales</taxon>
        <taxon>Gigasporaceae</taxon>
        <taxon>Racocetra</taxon>
    </lineage>
</organism>
<sequence length="125" mass="14274">IRGLIPAMILEKLEEEVSKRRGKDVRIADMFDIVAGTSTGSIISLGLTVSDGAENPRPKYRASDLVKLYNEEGEKFFGPVSRWSWVRWLNKLSEEPEPEDKTKQKPAVDIFYPTYFREQTEILGP</sequence>
<evidence type="ECO:0000313" key="2">
    <source>
        <dbReference type="Proteomes" id="UP000789920"/>
    </source>
</evidence>
<protein>
    <submittedName>
        <fullName evidence="1">12534_t:CDS:1</fullName>
    </submittedName>
</protein>
<name>A0ACA9LCF5_9GLOM</name>
<reference evidence="1" key="1">
    <citation type="submission" date="2021-06" db="EMBL/GenBank/DDBJ databases">
        <authorList>
            <person name="Kallberg Y."/>
            <person name="Tangrot J."/>
            <person name="Rosling A."/>
        </authorList>
    </citation>
    <scope>NUCLEOTIDE SEQUENCE</scope>
    <source>
        <strain evidence="1">MA461A</strain>
    </source>
</reference>
<comment type="caution">
    <text evidence="1">The sequence shown here is derived from an EMBL/GenBank/DDBJ whole genome shotgun (WGS) entry which is preliminary data.</text>
</comment>
<proteinExistence type="predicted"/>
<dbReference type="Proteomes" id="UP000789920">
    <property type="component" value="Unassembled WGS sequence"/>
</dbReference>
<gene>
    <name evidence="1" type="ORF">RPERSI_LOCUS2562</name>
</gene>
<keyword evidence="2" id="KW-1185">Reference proteome</keyword>
<evidence type="ECO:0000313" key="1">
    <source>
        <dbReference type="EMBL" id="CAG8517906.1"/>
    </source>
</evidence>